<dbReference type="UniPathway" id="UPA00232"/>
<dbReference type="Proteomes" id="UP000315037">
    <property type="component" value="Unassembled WGS sequence"/>
</dbReference>
<dbReference type="PANTHER" id="PTHR43464">
    <property type="entry name" value="METHYLTRANSFERASE"/>
    <property type="match status" value="1"/>
</dbReference>
<dbReference type="Pfam" id="PF13489">
    <property type="entry name" value="Methyltransf_23"/>
    <property type="match status" value="1"/>
</dbReference>
<sequence length="245" mass="26888">MDAPPDQAASSVVDEEIAHFNALAGEWWNPKGPMAPLHAMNPLRTDWVKQHAAPLPAGRTPTLLDIGCGAGLASERYARIGFETLGVDASPDGIAAARHHLATHPLQPGSAPLSYHNGNAEDLVKAGETFDVISALEIIEHVRNPQAFLQLLATLTRPGGYVAVSTLNRTLRSFLVAKLGAEYVMRFLEPGTHDWKKFIRPQELDRMARQCGLRLRALSGLSFHPPQWVESRDTSINYIAMFVRD</sequence>
<dbReference type="InterPro" id="IPR029063">
    <property type="entry name" value="SAM-dependent_MTases_sf"/>
</dbReference>
<feature type="binding site" evidence="5">
    <location>
        <position position="67"/>
    </location>
    <ligand>
        <name>S-adenosyl-L-methionine</name>
        <dbReference type="ChEBI" id="CHEBI:59789"/>
    </ligand>
</feature>
<protein>
    <recommendedName>
        <fullName evidence="5">Ubiquinone biosynthesis O-methyltransferase</fullName>
    </recommendedName>
    <alternativeName>
        <fullName evidence="5">2-polyprenyl-6-hydroxyphenol methylase</fullName>
        <ecNumber evidence="5">2.1.1.222</ecNumber>
    </alternativeName>
    <alternativeName>
        <fullName evidence="5">3-demethylubiquinone 3-O-methyltransferase</fullName>
        <ecNumber evidence="5">2.1.1.64</ecNumber>
    </alternativeName>
</protein>
<feature type="binding site" evidence="5">
    <location>
        <position position="44"/>
    </location>
    <ligand>
        <name>S-adenosyl-L-methionine</name>
        <dbReference type="ChEBI" id="CHEBI:59789"/>
    </ligand>
</feature>
<dbReference type="AlphaFoldDB" id="A0A506US47"/>
<feature type="binding site" evidence="5">
    <location>
        <position position="88"/>
    </location>
    <ligand>
        <name>S-adenosyl-L-methionine</name>
        <dbReference type="ChEBI" id="CHEBI:59789"/>
    </ligand>
</feature>
<evidence type="ECO:0000256" key="5">
    <source>
        <dbReference type="HAMAP-Rule" id="MF_00472"/>
    </source>
</evidence>
<comment type="similarity">
    <text evidence="5">Belongs to the methyltransferase superfamily. UbiG/COQ3 family.</text>
</comment>
<dbReference type="NCBIfam" id="TIGR01983">
    <property type="entry name" value="UbiG"/>
    <property type="match status" value="1"/>
</dbReference>
<evidence type="ECO:0000313" key="7">
    <source>
        <dbReference type="Proteomes" id="UP000315037"/>
    </source>
</evidence>
<dbReference type="SUPFAM" id="SSF53335">
    <property type="entry name" value="S-adenosyl-L-methionine-dependent methyltransferases"/>
    <property type="match status" value="1"/>
</dbReference>
<keyword evidence="3 5" id="KW-0831">Ubiquinone biosynthesis</keyword>
<dbReference type="Gene3D" id="3.40.50.150">
    <property type="entry name" value="Vaccinia Virus protein VP39"/>
    <property type="match status" value="1"/>
</dbReference>
<organism evidence="6 7">
    <name type="scientific">Oecophyllibacter saccharovorans</name>
    <dbReference type="NCBI Taxonomy" id="2558360"/>
    <lineage>
        <taxon>Bacteria</taxon>
        <taxon>Pseudomonadati</taxon>
        <taxon>Pseudomonadota</taxon>
        <taxon>Alphaproteobacteria</taxon>
        <taxon>Acetobacterales</taxon>
        <taxon>Acetobacteraceae</taxon>
        <taxon>Oecophyllibacter</taxon>
    </lineage>
</organism>
<reference evidence="6 7" key="1">
    <citation type="submission" date="2019-03" db="EMBL/GenBank/DDBJ databases">
        <title>The complete genome sequence of Neokomagataea sp. Jb2 NBRC113641.</title>
        <authorList>
            <person name="Chua K.-O."/>
            <person name="Chan K.-G."/>
            <person name="See-Too W.-S."/>
        </authorList>
    </citation>
    <scope>NUCLEOTIDE SEQUENCE [LARGE SCALE GENOMIC DNA]</scope>
    <source>
        <strain evidence="6 7">Jb2</strain>
    </source>
</reference>
<comment type="catalytic activity">
    <reaction evidence="5">
        <text>a 3-demethylubiquinol + S-adenosyl-L-methionine = a ubiquinol + S-adenosyl-L-homocysteine + H(+)</text>
        <dbReference type="Rhea" id="RHEA:44380"/>
        <dbReference type="Rhea" id="RHEA-COMP:9566"/>
        <dbReference type="Rhea" id="RHEA-COMP:10914"/>
        <dbReference type="ChEBI" id="CHEBI:15378"/>
        <dbReference type="ChEBI" id="CHEBI:17976"/>
        <dbReference type="ChEBI" id="CHEBI:57856"/>
        <dbReference type="ChEBI" id="CHEBI:59789"/>
        <dbReference type="ChEBI" id="CHEBI:84422"/>
        <dbReference type="EC" id="2.1.1.64"/>
    </reaction>
</comment>
<evidence type="ECO:0000313" key="6">
    <source>
        <dbReference type="EMBL" id="TPW36167.1"/>
    </source>
</evidence>
<name>A0A506US47_9PROT</name>
<comment type="catalytic activity">
    <reaction evidence="5">
        <text>a 3-(all-trans-polyprenyl)benzene-1,2-diol + S-adenosyl-L-methionine = a 2-methoxy-6-(all-trans-polyprenyl)phenol + S-adenosyl-L-homocysteine + H(+)</text>
        <dbReference type="Rhea" id="RHEA:31411"/>
        <dbReference type="Rhea" id="RHEA-COMP:9550"/>
        <dbReference type="Rhea" id="RHEA-COMP:9551"/>
        <dbReference type="ChEBI" id="CHEBI:15378"/>
        <dbReference type="ChEBI" id="CHEBI:57856"/>
        <dbReference type="ChEBI" id="CHEBI:59789"/>
        <dbReference type="ChEBI" id="CHEBI:62729"/>
        <dbReference type="ChEBI" id="CHEBI:62731"/>
        <dbReference type="EC" id="2.1.1.222"/>
    </reaction>
</comment>
<dbReference type="InterPro" id="IPR010233">
    <property type="entry name" value="UbiG_MeTrfase"/>
</dbReference>
<accession>A0A506US47</accession>
<dbReference type="EMBL" id="SORZ01000001">
    <property type="protein sequence ID" value="TPW36167.1"/>
    <property type="molecule type" value="Genomic_DNA"/>
</dbReference>
<dbReference type="EC" id="2.1.1.64" evidence="5"/>
<dbReference type="PANTHER" id="PTHR43464:SF19">
    <property type="entry name" value="UBIQUINONE BIOSYNTHESIS O-METHYLTRANSFERASE, MITOCHONDRIAL"/>
    <property type="match status" value="1"/>
</dbReference>
<dbReference type="GO" id="GO:0102208">
    <property type="term" value="F:2-polyprenyl-6-hydroxyphenol methylase activity"/>
    <property type="evidence" value="ECO:0007669"/>
    <property type="project" value="UniProtKB-EC"/>
</dbReference>
<keyword evidence="1 5" id="KW-0489">Methyltransferase</keyword>
<feature type="binding site" evidence="5">
    <location>
        <position position="136"/>
    </location>
    <ligand>
        <name>S-adenosyl-L-methionine</name>
        <dbReference type="ChEBI" id="CHEBI:59789"/>
    </ligand>
</feature>
<evidence type="ECO:0000256" key="3">
    <source>
        <dbReference type="ARBA" id="ARBA00022688"/>
    </source>
</evidence>
<comment type="caution">
    <text evidence="6">The sequence shown here is derived from an EMBL/GenBank/DDBJ whole genome shotgun (WGS) entry which is preliminary data.</text>
</comment>
<dbReference type="GO" id="GO:0010420">
    <property type="term" value="F:polyprenyldihydroxybenzoate methyltransferase activity"/>
    <property type="evidence" value="ECO:0007669"/>
    <property type="project" value="InterPro"/>
</dbReference>
<dbReference type="GO" id="GO:0061542">
    <property type="term" value="F:3-demethylubiquinol 3-O-methyltransferase activity"/>
    <property type="evidence" value="ECO:0007669"/>
    <property type="project" value="UniProtKB-UniRule"/>
</dbReference>
<dbReference type="GO" id="GO:0032259">
    <property type="term" value="P:methylation"/>
    <property type="evidence" value="ECO:0007669"/>
    <property type="project" value="UniProtKB-KW"/>
</dbReference>
<evidence type="ECO:0000256" key="1">
    <source>
        <dbReference type="ARBA" id="ARBA00022603"/>
    </source>
</evidence>
<keyword evidence="4 5" id="KW-0949">S-adenosyl-L-methionine</keyword>
<evidence type="ECO:0000256" key="4">
    <source>
        <dbReference type="ARBA" id="ARBA00022691"/>
    </source>
</evidence>
<keyword evidence="7" id="KW-1185">Reference proteome</keyword>
<keyword evidence="2 5" id="KW-0808">Transferase</keyword>
<comment type="function">
    <text evidence="5">O-methyltransferase that catalyzes the 2 O-methylation steps in the ubiquinone biosynthetic pathway.</text>
</comment>
<comment type="pathway">
    <text evidence="5">Cofactor biosynthesis; ubiquinone biosynthesis.</text>
</comment>
<gene>
    <name evidence="5 6" type="primary">ubiG</name>
    <name evidence="6" type="ORF">E3202_01975</name>
</gene>
<dbReference type="EC" id="2.1.1.222" evidence="5"/>
<dbReference type="RefSeq" id="WP_165600487.1">
    <property type="nucleotide sequence ID" value="NZ_SORZ01000001.1"/>
</dbReference>
<evidence type="ECO:0000256" key="2">
    <source>
        <dbReference type="ARBA" id="ARBA00022679"/>
    </source>
</evidence>
<dbReference type="HAMAP" id="MF_00472">
    <property type="entry name" value="UbiG"/>
    <property type="match status" value="1"/>
</dbReference>
<proteinExistence type="inferred from homology"/>
<dbReference type="CDD" id="cd02440">
    <property type="entry name" value="AdoMet_MTases"/>
    <property type="match status" value="1"/>
</dbReference>